<proteinExistence type="predicted"/>
<dbReference type="AlphaFoldDB" id="A0A8H5NPJ6"/>
<evidence type="ECO:0000313" key="4">
    <source>
        <dbReference type="EMBL" id="KAF5572273.1"/>
    </source>
</evidence>
<feature type="region of interest" description="Disordered" evidence="1">
    <location>
        <begin position="1"/>
        <end position="63"/>
    </location>
</feature>
<keyword evidence="2" id="KW-0472">Membrane</keyword>
<dbReference type="Pfam" id="PF08508">
    <property type="entry name" value="DUF1746"/>
    <property type="match status" value="1"/>
</dbReference>
<comment type="caution">
    <text evidence="4">The sequence shown here is derived from an EMBL/GenBank/DDBJ whole genome shotgun (WGS) entry which is preliminary data.</text>
</comment>
<feature type="compositionally biased region" description="Basic residues" evidence="1">
    <location>
        <begin position="49"/>
        <end position="62"/>
    </location>
</feature>
<dbReference type="InterPro" id="IPR013715">
    <property type="entry name" value="DUF1746"/>
</dbReference>
<reference evidence="4 5" key="1">
    <citation type="submission" date="2020-05" db="EMBL/GenBank/DDBJ databases">
        <title>Identification and distribution of gene clusters putatively required for synthesis of sphingolipid metabolism inhibitors in phylogenetically diverse species of the filamentous fungus Fusarium.</title>
        <authorList>
            <person name="Kim H.-S."/>
            <person name="Busman M."/>
            <person name="Brown D.W."/>
            <person name="Divon H."/>
            <person name="Uhlig S."/>
            <person name="Proctor R.H."/>
        </authorList>
    </citation>
    <scope>NUCLEOTIDE SEQUENCE [LARGE SCALE GENOMIC DNA]</scope>
    <source>
        <strain evidence="4 5">NRRL 25211</strain>
    </source>
</reference>
<protein>
    <submittedName>
        <fullName evidence="4">DUF1746-domain-containing protein</fullName>
    </submittedName>
</protein>
<dbReference type="GO" id="GO:0005783">
    <property type="term" value="C:endoplasmic reticulum"/>
    <property type="evidence" value="ECO:0007669"/>
    <property type="project" value="TreeGrafter"/>
</dbReference>
<dbReference type="GO" id="GO:0032933">
    <property type="term" value="P:SREBP signaling pathway"/>
    <property type="evidence" value="ECO:0007669"/>
    <property type="project" value="InterPro"/>
</dbReference>
<feature type="transmembrane region" description="Helical" evidence="2">
    <location>
        <begin position="196"/>
        <end position="215"/>
    </location>
</feature>
<feature type="region of interest" description="Disordered" evidence="1">
    <location>
        <begin position="244"/>
        <end position="308"/>
    </location>
</feature>
<accession>A0A8H5NPJ6</accession>
<name>A0A8H5NPJ6_9HYPO</name>
<feature type="compositionally biased region" description="Basic and acidic residues" evidence="1">
    <location>
        <begin position="293"/>
        <end position="308"/>
    </location>
</feature>
<feature type="compositionally biased region" description="Polar residues" evidence="1">
    <location>
        <begin position="1"/>
        <end position="16"/>
    </location>
</feature>
<feature type="compositionally biased region" description="Polar residues" evidence="1">
    <location>
        <begin position="276"/>
        <end position="291"/>
    </location>
</feature>
<dbReference type="PANTHER" id="PTHR39405:SF1">
    <property type="entry name" value="DSC E3 UBIQUITIN LIGASE COMPLEX SUBUNIT 4"/>
    <property type="match status" value="1"/>
</dbReference>
<evidence type="ECO:0000259" key="3">
    <source>
        <dbReference type="Pfam" id="PF08508"/>
    </source>
</evidence>
<organism evidence="4 5">
    <name type="scientific">Fusarium pseudoanthophilum</name>
    <dbReference type="NCBI Taxonomy" id="48495"/>
    <lineage>
        <taxon>Eukaryota</taxon>
        <taxon>Fungi</taxon>
        <taxon>Dikarya</taxon>
        <taxon>Ascomycota</taxon>
        <taxon>Pezizomycotina</taxon>
        <taxon>Sordariomycetes</taxon>
        <taxon>Hypocreomycetidae</taxon>
        <taxon>Hypocreales</taxon>
        <taxon>Nectriaceae</taxon>
        <taxon>Fusarium</taxon>
        <taxon>Fusarium fujikuroi species complex</taxon>
    </lineage>
</organism>
<feature type="domain" description="DUF1746" evidence="3">
    <location>
        <begin position="114"/>
        <end position="212"/>
    </location>
</feature>
<keyword evidence="5" id="KW-1185">Reference proteome</keyword>
<keyword evidence="2" id="KW-0812">Transmembrane</keyword>
<dbReference type="InterPro" id="IPR038967">
    <property type="entry name" value="Dsc4-like"/>
</dbReference>
<dbReference type="PANTHER" id="PTHR39405">
    <property type="entry name" value="DSC E3 UBIQUITIN LIGASE COMPLEX SUBUNIT 4"/>
    <property type="match status" value="1"/>
</dbReference>
<keyword evidence="2" id="KW-1133">Transmembrane helix</keyword>
<dbReference type="GO" id="GO:0044695">
    <property type="term" value="C:Dsc E3 ubiquitin ligase complex"/>
    <property type="evidence" value="ECO:0007669"/>
    <property type="project" value="InterPro"/>
</dbReference>
<evidence type="ECO:0000313" key="5">
    <source>
        <dbReference type="Proteomes" id="UP000544095"/>
    </source>
</evidence>
<evidence type="ECO:0000256" key="1">
    <source>
        <dbReference type="SAM" id="MobiDB-lite"/>
    </source>
</evidence>
<evidence type="ECO:0000256" key="2">
    <source>
        <dbReference type="SAM" id="Phobius"/>
    </source>
</evidence>
<gene>
    <name evidence="4" type="ORF">FPANT_13218</name>
</gene>
<sequence length="374" mass="41903">MSDDASPSSTAPNEASTAEPVNVSSGSRVTWNLPREHSRSARSRAQLHPQRRKKKKSRKKRNPGLARKLEFVTHLLRSLDTLVFAELSGLYYMEYDYLPVLPEQRLPVMPPSRCSMFRFVLRSVGQYLYLTPKDESFPFLMPASPIHVCLVLIPNIICILLHIFVSLPVGPGYHRGYMHGGLVIDFIGQKPPTSRIYYVLVDVMILAVQCLMLTVHTERERLRVTLKTFRPMVPDVAQEMAPTIEDLDAEERGVSRDMPGSLPADEEDGIELQPLRRTSTTEEANSTSGESEPSARESPIDEPTRSHLSDVLSSGNAIIGEYHVLHSLHNAALNIERTAAYSLRTISYGATMASIEARRRGLNVPARTVQNHRP</sequence>
<dbReference type="EMBL" id="JAAOAR010000960">
    <property type="protein sequence ID" value="KAF5572273.1"/>
    <property type="molecule type" value="Genomic_DNA"/>
</dbReference>
<feature type="transmembrane region" description="Helical" evidence="2">
    <location>
        <begin position="146"/>
        <end position="165"/>
    </location>
</feature>
<dbReference type="Proteomes" id="UP000544095">
    <property type="component" value="Unassembled WGS sequence"/>
</dbReference>